<dbReference type="InterPro" id="IPR036291">
    <property type="entry name" value="NAD(P)-bd_dom_sf"/>
</dbReference>
<name>A0A142VVK7_9SPHN</name>
<evidence type="ECO:0000313" key="6">
    <source>
        <dbReference type="Proteomes" id="UP000076234"/>
    </source>
</evidence>
<dbReference type="Proteomes" id="UP000076234">
    <property type="component" value="Chromosome"/>
</dbReference>
<evidence type="ECO:0000313" key="5">
    <source>
        <dbReference type="EMBL" id="AMU93840.1"/>
    </source>
</evidence>
<protein>
    <recommendedName>
        <fullName evidence="4">Ketoreductase domain-containing protein</fullName>
    </recommendedName>
</protein>
<evidence type="ECO:0000256" key="1">
    <source>
        <dbReference type="ARBA" id="ARBA00006484"/>
    </source>
</evidence>
<dbReference type="AlphaFoldDB" id="A0A142VVK7"/>
<dbReference type="SUPFAM" id="SSF51735">
    <property type="entry name" value="NAD(P)-binding Rossmann-fold domains"/>
    <property type="match status" value="1"/>
</dbReference>
<dbReference type="InterPro" id="IPR002347">
    <property type="entry name" value="SDR_fam"/>
</dbReference>
<dbReference type="SMART" id="SM00822">
    <property type="entry name" value="PKS_KR"/>
    <property type="match status" value="1"/>
</dbReference>
<dbReference type="InterPro" id="IPR057326">
    <property type="entry name" value="KR_dom"/>
</dbReference>
<evidence type="ECO:0000259" key="4">
    <source>
        <dbReference type="SMART" id="SM00822"/>
    </source>
</evidence>
<feature type="domain" description="Ketoreductase" evidence="4">
    <location>
        <begin position="1"/>
        <end position="176"/>
    </location>
</feature>
<dbReference type="Pfam" id="PF00106">
    <property type="entry name" value="adh_short"/>
    <property type="match status" value="1"/>
</dbReference>
<dbReference type="GO" id="GO:0016491">
    <property type="term" value="F:oxidoreductase activity"/>
    <property type="evidence" value="ECO:0007669"/>
    <property type="project" value="UniProtKB-KW"/>
</dbReference>
<dbReference type="InterPro" id="IPR051687">
    <property type="entry name" value="Peroxisomal_Beta-Oxidation"/>
</dbReference>
<organism evidence="5 6">
    <name type="scientific">Sphingopyxis terrae subsp. terrae NBRC 15098</name>
    <dbReference type="NCBI Taxonomy" id="1219058"/>
    <lineage>
        <taxon>Bacteria</taxon>
        <taxon>Pseudomonadati</taxon>
        <taxon>Pseudomonadota</taxon>
        <taxon>Alphaproteobacteria</taxon>
        <taxon>Sphingomonadales</taxon>
        <taxon>Sphingomonadaceae</taxon>
        <taxon>Sphingopyxis</taxon>
    </lineage>
</organism>
<sequence length="268" mass="28124">MVVGASRGLGRQYAADLARAGARLVLTGRGNEVDAVASAIRRSRGSAIAVRCDIRDPAPFVEAALAEYGAIDGLVVNAGVVRDRSFAKMTADEWSEVIDVHLGGSFACAKAVWEPMTARGRGSIIFTTSGAGMHGAFGQANYSAAKAGIIGLMKTLAIEGERVGIRANAIAPMALTEMTDGVFSDRMKHGLRPEQISPFLIALLDPLSTRTGEIVECGGGWGAQVRWQRAAGDRVAAAPFGPEFDLPETTADSLSAALGDPRTMYRMA</sequence>
<evidence type="ECO:0000256" key="2">
    <source>
        <dbReference type="ARBA" id="ARBA00023002"/>
    </source>
</evidence>
<comment type="similarity">
    <text evidence="1 3">Belongs to the short-chain dehydrogenases/reductases (SDR) family.</text>
</comment>
<dbReference type="InterPro" id="IPR020904">
    <property type="entry name" value="Sc_DH/Rdtase_CS"/>
</dbReference>
<dbReference type="STRING" id="1219058.AOA14_04385"/>
<keyword evidence="2" id="KW-0560">Oxidoreductase</keyword>
<dbReference type="PRINTS" id="PR00080">
    <property type="entry name" value="SDRFAMILY"/>
</dbReference>
<proteinExistence type="inferred from homology"/>
<reference evidence="5 6" key="2">
    <citation type="journal article" date="2016" name="Genome Announc.">
        <title>Complete Genome Sequence of Sphingopyxis terrae Strain 203-1 (NBRC 111660), a Polyethylene Glycol Degrader.</title>
        <authorList>
            <person name="Ohtsubo Y."/>
            <person name="Nonoyama S."/>
            <person name="Nagata Y."/>
            <person name="Numata M."/>
            <person name="Tsuchikane K."/>
            <person name="Hosoyama A."/>
            <person name="Yamazoe A."/>
            <person name="Tsuda M."/>
            <person name="Fujita N."/>
            <person name="Kawai F."/>
        </authorList>
    </citation>
    <scope>NUCLEOTIDE SEQUENCE [LARGE SCALE GENOMIC DNA]</scope>
    <source>
        <strain evidence="5 6">203-1</strain>
    </source>
</reference>
<dbReference type="PROSITE" id="PS00061">
    <property type="entry name" value="ADH_SHORT"/>
    <property type="match status" value="1"/>
</dbReference>
<reference evidence="6" key="1">
    <citation type="submission" date="2015-11" db="EMBL/GenBank/DDBJ databases">
        <title>Complete genome sequence of a polyethylene glycol-degrading strain Sphingopyxis terrae strain 203-1 (NBRC 15098).</title>
        <authorList>
            <person name="Yoshiyuki O."/>
            <person name="Shouta N."/>
            <person name="Nagata Y."/>
            <person name="Numata M."/>
            <person name="Tsuchikane K."/>
            <person name="Hosoyama A."/>
            <person name="Yamazoe A."/>
            <person name="Tsuda M."/>
            <person name="Fujita N."/>
            <person name="Kawai F."/>
        </authorList>
    </citation>
    <scope>NUCLEOTIDE SEQUENCE [LARGE SCALE GENOMIC DNA]</scope>
    <source>
        <strain evidence="6">203-1</strain>
    </source>
</reference>
<dbReference type="Gene3D" id="3.40.50.720">
    <property type="entry name" value="NAD(P)-binding Rossmann-like Domain"/>
    <property type="match status" value="2"/>
</dbReference>
<evidence type="ECO:0000256" key="3">
    <source>
        <dbReference type="RuleBase" id="RU000363"/>
    </source>
</evidence>
<gene>
    <name evidence="5" type="ORF">AOA14_04385</name>
</gene>
<dbReference type="RefSeq" id="WP_062900921.1">
    <property type="nucleotide sequence ID" value="NZ_CP013342.1"/>
</dbReference>
<accession>A0A142VVK7</accession>
<dbReference type="PANTHER" id="PTHR45024:SF2">
    <property type="entry name" value="SCP2 DOMAIN-CONTAINING PROTEIN"/>
    <property type="match status" value="1"/>
</dbReference>
<dbReference type="EMBL" id="CP013342">
    <property type="protein sequence ID" value="AMU93840.1"/>
    <property type="molecule type" value="Genomic_DNA"/>
</dbReference>
<dbReference type="PANTHER" id="PTHR45024">
    <property type="entry name" value="DEHYDROGENASES, SHORT CHAIN"/>
    <property type="match status" value="1"/>
</dbReference>
<dbReference type="KEGG" id="ster:AOA14_04385"/>
<dbReference type="PRINTS" id="PR00081">
    <property type="entry name" value="GDHRDH"/>
</dbReference>